<keyword evidence="4 8" id="KW-0378">Hydrolase</keyword>
<proteinExistence type="inferred from homology"/>
<dbReference type="GO" id="GO:0004180">
    <property type="term" value="F:carboxypeptidase activity"/>
    <property type="evidence" value="ECO:0007669"/>
    <property type="project" value="UniProtKB-KW"/>
</dbReference>
<dbReference type="SUPFAM" id="SSF54001">
    <property type="entry name" value="Cysteine proteinases"/>
    <property type="match status" value="1"/>
</dbReference>
<evidence type="ECO:0000256" key="3">
    <source>
        <dbReference type="ARBA" id="ARBA00022729"/>
    </source>
</evidence>
<keyword evidence="2" id="KW-0645">Protease</keyword>
<dbReference type="Proteomes" id="UP000092871">
    <property type="component" value="Unassembled WGS sequence"/>
</dbReference>
<dbReference type="RefSeq" id="WP_067032654.1">
    <property type="nucleotide sequence ID" value="NZ_FLRA01000003.1"/>
</dbReference>
<reference evidence="8 11" key="1">
    <citation type="submission" date="2016-06" db="EMBL/GenBank/DDBJ databases">
        <authorList>
            <person name="Kjaerup R.B."/>
            <person name="Dalgaard T.S."/>
            <person name="Juul-Madsen H.R."/>
        </authorList>
    </citation>
    <scope>NUCLEOTIDE SEQUENCE [LARGE SCALE GENOMIC DNA]</scope>
    <source>
        <strain evidence="8 11">CECT 5115</strain>
    </source>
</reference>
<dbReference type="Pfam" id="PF00877">
    <property type="entry name" value="NLPC_P60"/>
    <property type="match status" value="1"/>
</dbReference>
<evidence type="ECO:0000256" key="4">
    <source>
        <dbReference type="ARBA" id="ARBA00022801"/>
    </source>
</evidence>
<dbReference type="AlphaFoldDB" id="A0A1C3JN10"/>
<name>A0A1C3JN10_9GAMM</name>
<dbReference type="GO" id="GO:0006508">
    <property type="term" value="P:proteolysis"/>
    <property type="evidence" value="ECO:0007669"/>
    <property type="project" value="UniProtKB-KW"/>
</dbReference>
<reference evidence="9 10" key="2">
    <citation type="submission" date="2016-06" db="EMBL/GenBank/DDBJ databases">
        <authorList>
            <person name="Rodrigo-Torres L."/>
            <person name="Arahal D.R."/>
        </authorList>
    </citation>
    <scope>NUCLEOTIDE SEQUENCE [LARGE SCALE GENOMIC DNA]</scope>
    <source>
        <strain evidence="9 10">CECT 5116</strain>
    </source>
</reference>
<dbReference type="PROSITE" id="PS51257">
    <property type="entry name" value="PROKAR_LIPOPROTEIN"/>
    <property type="match status" value="1"/>
</dbReference>
<evidence type="ECO:0000313" key="11">
    <source>
        <dbReference type="Proteomes" id="UP000092871"/>
    </source>
</evidence>
<protein>
    <submittedName>
        <fullName evidence="8">Murein DD-endopeptidase MepS/Murein LD-carboxypeptidase</fullName>
        <ecNumber evidence="8">3.4.-.-</ecNumber>
    </submittedName>
</protein>
<dbReference type="EC" id="3.4.-.-" evidence="8"/>
<feature type="chain" id="PRO_5008676918" evidence="6">
    <location>
        <begin position="23"/>
        <end position="165"/>
    </location>
</feature>
<evidence type="ECO:0000259" key="7">
    <source>
        <dbReference type="PROSITE" id="PS51935"/>
    </source>
</evidence>
<dbReference type="EMBL" id="FLRA01000003">
    <property type="protein sequence ID" value="SBT16572.1"/>
    <property type="molecule type" value="Genomic_DNA"/>
</dbReference>
<dbReference type="PROSITE" id="PS51935">
    <property type="entry name" value="NLPC_P60"/>
    <property type="match status" value="1"/>
</dbReference>
<evidence type="ECO:0000256" key="1">
    <source>
        <dbReference type="ARBA" id="ARBA00007074"/>
    </source>
</evidence>
<evidence type="ECO:0000313" key="9">
    <source>
        <dbReference type="EMBL" id="SBT20288.1"/>
    </source>
</evidence>
<dbReference type="PANTHER" id="PTHR47360">
    <property type="entry name" value="MUREIN DD-ENDOPEPTIDASE MEPS/MUREIN LD-CARBOXYPEPTIDASE"/>
    <property type="match status" value="1"/>
</dbReference>
<organism evidence="8 11">
    <name type="scientific">Marinomonas gallaica</name>
    <dbReference type="NCBI Taxonomy" id="1806667"/>
    <lineage>
        <taxon>Bacteria</taxon>
        <taxon>Pseudomonadati</taxon>
        <taxon>Pseudomonadota</taxon>
        <taxon>Gammaproteobacteria</taxon>
        <taxon>Oceanospirillales</taxon>
        <taxon>Oceanospirillaceae</taxon>
        <taxon>Marinomonas</taxon>
    </lineage>
</organism>
<dbReference type="Gene3D" id="3.90.1720.10">
    <property type="entry name" value="endopeptidase domain like (from Nostoc punctiforme)"/>
    <property type="match status" value="1"/>
</dbReference>
<dbReference type="InterPro" id="IPR038765">
    <property type="entry name" value="Papain-like_cys_pep_sf"/>
</dbReference>
<keyword evidence="5" id="KW-0788">Thiol protease</keyword>
<evidence type="ECO:0000313" key="10">
    <source>
        <dbReference type="Proteomes" id="UP000092840"/>
    </source>
</evidence>
<dbReference type="InterPro" id="IPR052062">
    <property type="entry name" value="Murein_DD/LD_carboxypeptidase"/>
</dbReference>
<dbReference type="EMBL" id="FLRB01000006">
    <property type="protein sequence ID" value="SBT20288.1"/>
    <property type="molecule type" value="Genomic_DNA"/>
</dbReference>
<keyword evidence="8" id="KW-0121">Carboxypeptidase</keyword>
<evidence type="ECO:0000256" key="5">
    <source>
        <dbReference type="ARBA" id="ARBA00022807"/>
    </source>
</evidence>
<keyword evidence="3 6" id="KW-0732">Signal</keyword>
<evidence type="ECO:0000256" key="6">
    <source>
        <dbReference type="SAM" id="SignalP"/>
    </source>
</evidence>
<dbReference type="OrthoDB" id="9807055at2"/>
<gene>
    <name evidence="8" type="primary">mepS</name>
    <name evidence="8" type="ORF">MGA5115_00653</name>
    <name evidence="9" type="ORF">MGA5116_00871</name>
</gene>
<dbReference type="GO" id="GO:0008234">
    <property type="term" value="F:cysteine-type peptidase activity"/>
    <property type="evidence" value="ECO:0007669"/>
    <property type="project" value="UniProtKB-KW"/>
</dbReference>
<keyword evidence="10" id="KW-1185">Reference proteome</keyword>
<feature type="domain" description="NlpC/P60" evidence="7">
    <location>
        <begin position="44"/>
        <end position="165"/>
    </location>
</feature>
<dbReference type="Proteomes" id="UP000092840">
    <property type="component" value="Unassembled WGS sequence"/>
</dbReference>
<dbReference type="InterPro" id="IPR000064">
    <property type="entry name" value="NLP_P60_dom"/>
</dbReference>
<evidence type="ECO:0000313" key="8">
    <source>
        <dbReference type="EMBL" id="SBT16572.1"/>
    </source>
</evidence>
<evidence type="ECO:0000256" key="2">
    <source>
        <dbReference type="ARBA" id="ARBA00022670"/>
    </source>
</evidence>
<comment type="similarity">
    <text evidence="1">Belongs to the peptidase C40 family.</text>
</comment>
<sequence length="165" mass="18703">MLYAKSLTQVLIATLFVALLTACSSIPDNTIRVDTGTLSIQNEPAIAQHLYQHYQDWRGTPYAWGGMSRRGVDCSGFVYLTLRDQFGAYLPRTTAKQVQTGYHVDKDELKAGDLVFFKTSSKVRHVGIYVENGTFLHASTSQGVIISSLDNVYWKKHYWHGRRIR</sequence>
<dbReference type="PANTHER" id="PTHR47360:SF1">
    <property type="entry name" value="ENDOPEPTIDASE NLPC-RELATED"/>
    <property type="match status" value="1"/>
</dbReference>
<accession>A0A1C3JN10</accession>
<feature type="signal peptide" evidence="6">
    <location>
        <begin position="1"/>
        <end position="22"/>
    </location>
</feature>